<dbReference type="EMBL" id="VSWC01000196">
    <property type="protein sequence ID" value="KAA1066059.1"/>
    <property type="molecule type" value="Genomic_DNA"/>
</dbReference>
<feature type="compositionally biased region" description="Low complexity" evidence="6">
    <location>
        <begin position="244"/>
        <end position="257"/>
    </location>
</feature>
<name>A0A5B0RXZ8_PUCGR</name>
<dbReference type="PANTHER" id="PTHR19304">
    <property type="entry name" value="CYCLIC-AMP RESPONSE ELEMENT BINDING PROTEIN"/>
    <property type="match status" value="1"/>
</dbReference>
<accession>A0A5B0RXZ8</accession>
<evidence type="ECO:0000256" key="3">
    <source>
        <dbReference type="ARBA" id="ARBA00023163"/>
    </source>
</evidence>
<evidence type="ECO:0000313" key="8">
    <source>
        <dbReference type="EMBL" id="KAA1066059.1"/>
    </source>
</evidence>
<dbReference type="CDD" id="cd14810">
    <property type="entry name" value="bZIP_u1"/>
    <property type="match status" value="1"/>
</dbReference>
<feature type="region of interest" description="Disordered" evidence="6">
    <location>
        <begin position="160"/>
        <end position="195"/>
    </location>
</feature>
<dbReference type="EMBL" id="VDEP01000110">
    <property type="protein sequence ID" value="KAA1130302.1"/>
    <property type="molecule type" value="Genomic_DNA"/>
</dbReference>
<evidence type="ECO:0000313" key="10">
    <source>
        <dbReference type="Proteomes" id="UP000324748"/>
    </source>
</evidence>
<evidence type="ECO:0000313" key="9">
    <source>
        <dbReference type="EMBL" id="KAA1130302.1"/>
    </source>
</evidence>
<dbReference type="InterPro" id="IPR051027">
    <property type="entry name" value="bZIP_transcription_factors"/>
</dbReference>
<sequence length="641" mass="70588">MMMNSEEIEINEWLDLDQADEDIGLLQLNNDYNSNSNSNSQRFSFDSTLPQFTLNQHQLIQPTNHLPIISLDPSTILNYPTSSSTSQIDHPQRSNTTSTSTTATTTAAAAVANSSTPATQLNQFNNPVSIHHNHNIFDRPADHHQFPTYALDPALLTASIPSHHRTNPNPNNNNGSSGNSSTTVNNSSASTPHINQLHQQPECLKSFSKNLELKITLPRRSPSSHPSFKQEEEEEEDGDSQDQRSVTIRSSHSRSSSAINFGQQPTPSSPVPPSHKRTLSHSHPLVNVPEWEDKPSAEEYKMLSSKEKRQLRNKISARNFRHRRKQHISALEQQVAQRDQTIEALYNDLGAAQNENKELKSQVELLKQKWSDLMKKIEEMSLGSISPAAATSITTTANTSAAAQSTSALPASPRLRSAKANAMIPLPNLHKDLGSHTRKPFNGVGGMAGGNVGVHTTLIPDVLVDVYKGPIGSRLDPGRHSGLFEEAEEEDEAAEEEMSPQAMLEQKLDQQGSKQSVDRCDGRELGQAWKLFPSDRRGVTSDGLIEKARGIGPGVRSEIEGPSEGELRSRLWQMVYEAMRPDNEINNNDEALNIDPYKLAACLDGRLVLKLVEPAPPPYPFLNSSASSVDLLATRVADCHI</sequence>
<feature type="region of interest" description="Disordered" evidence="6">
    <location>
        <begin position="216"/>
        <end position="289"/>
    </location>
</feature>
<feature type="compositionally biased region" description="Polar residues" evidence="6">
    <location>
        <begin position="80"/>
        <end position="89"/>
    </location>
</feature>
<keyword evidence="10" id="KW-1185">Reference proteome</keyword>
<dbReference type="PROSITE" id="PS00036">
    <property type="entry name" value="BZIP_BASIC"/>
    <property type="match status" value="1"/>
</dbReference>
<evidence type="ECO:0000259" key="7">
    <source>
        <dbReference type="PROSITE" id="PS50217"/>
    </source>
</evidence>
<dbReference type="Proteomes" id="UP000324748">
    <property type="component" value="Unassembled WGS sequence"/>
</dbReference>
<dbReference type="Proteomes" id="UP000325313">
    <property type="component" value="Unassembled WGS sequence"/>
</dbReference>
<dbReference type="Gene3D" id="1.20.5.170">
    <property type="match status" value="1"/>
</dbReference>
<comment type="subcellular location">
    <subcellularLocation>
        <location evidence="1">Nucleus</location>
    </subcellularLocation>
</comment>
<feature type="compositionally biased region" description="Acidic residues" evidence="6">
    <location>
        <begin position="231"/>
        <end position="240"/>
    </location>
</feature>
<feature type="region of interest" description="Disordered" evidence="6">
    <location>
        <begin position="80"/>
        <end position="114"/>
    </location>
</feature>
<dbReference type="PROSITE" id="PS50217">
    <property type="entry name" value="BZIP"/>
    <property type="match status" value="1"/>
</dbReference>
<keyword evidence="3" id="KW-0804">Transcription</keyword>
<evidence type="ECO:0000313" key="11">
    <source>
        <dbReference type="Proteomes" id="UP000325313"/>
    </source>
</evidence>
<evidence type="ECO:0000256" key="6">
    <source>
        <dbReference type="SAM" id="MobiDB-lite"/>
    </source>
</evidence>
<dbReference type="SMART" id="SM00338">
    <property type="entry name" value="BRLZ"/>
    <property type="match status" value="1"/>
</dbReference>
<evidence type="ECO:0000256" key="2">
    <source>
        <dbReference type="ARBA" id="ARBA00023015"/>
    </source>
</evidence>
<dbReference type="Pfam" id="PF07716">
    <property type="entry name" value="bZIP_2"/>
    <property type="match status" value="1"/>
</dbReference>
<dbReference type="OrthoDB" id="5571888at2759"/>
<dbReference type="SUPFAM" id="SSF57959">
    <property type="entry name" value="Leucine zipper domain"/>
    <property type="match status" value="1"/>
</dbReference>
<evidence type="ECO:0000256" key="5">
    <source>
        <dbReference type="SAM" id="Coils"/>
    </source>
</evidence>
<keyword evidence="5" id="KW-0175">Coiled coil</keyword>
<dbReference type="AlphaFoldDB" id="A0A5B0RXZ8"/>
<feature type="compositionally biased region" description="Low complexity" evidence="6">
    <location>
        <begin position="94"/>
        <end position="114"/>
    </location>
</feature>
<gene>
    <name evidence="8" type="ORF">PGT21_019478</name>
    <name evidence="9" type="ORF">PGTUg99_013572</name>
</gene>
<feature type="coiled-coil region" evidence="5">
    <location>
        <begin position="328"/>
        <end position="376"/>
    </location>
</feature>
<organism evidence="9 11">
    <name type="scientific">Puccinia graminis f. sp. tritici</name>
    <dbReference type="NCBI Taxonomy" id="56615"/>
    <lineage>
        <taxon>Eukaryota</taxon>
        <taxon>Fungi</taxon>
        <taxon>Dikarya</taxon>
        <taxon>Basidiomycota</taxon>
        <taxon>Pucciniomycotina</taxon>
        <taxon>Pucciniomycetes</taxon>
        <taxon>Pucciniales</taxon>
        <taxon>Pucciniaceae</taxon>
        <taxon>Puccinia</taxon>
    </lineage>
</organism>
<dbReference type="InterPro" id="IPR046347">
    <property type="entry name" value="bZIP_sf"/>
</dbReference>
<feature type="domain" description="BZIP" evidence="7">
    <location>
        <begin position="303"/>
        <end position="366"/>
    </location>
</feature>
<feature type="compositionally biased region" description="Low complexity" evidence="6">
    <location>
        <begin position="167"/>
        <end position="192"/>
    </location>
</feature>
<feature type="compositionally biased region" description="Acidic residues" evidence="6">
    <location>
        <begin position="485"/>
        <end position="498"/>
    </location>
</feature>
<dbReference type="GO" id="GO:0003700">
    <property type="term" value="F:DNA-binding transcription factor activity"/>
    <property type="evidence" value="ECO:0007669"/>
    <property type="project" value="InterPro"/>
</dbReference>
<dbReference type="GO" id="GO:0005634">
    <property type="term" value="C:nucleus"/>
    <property type="evidence" value="ECO:0007669"/>
    <property type="project" value="UniProtKB-SubCell"/>
</dbReference>
<reference evidence="10 11" key="1">
    <citation type="submission" date="2019-05" db="EMBL/GenBank/DDBJ databases">
        <title>Emergence of the Ug99 lineage of the wheat stem rust pathogen through somatic hybridization.</title>
        <authorList>
            <person name="Li F."/>
            <person name="Upadhyaya N.M."/>
            <person name="Sperschneider J."/>
            <person name="Matny O."/>
            <person name="Nguyen-Phuc H."/>
            <person name="Mago R."/>
            <person name="Raley C."/>
            <person name="Miller M.E."/>
            <person name="Silverstein K.A.T."/>
            <person name="Henningsen E."/>
            <person name="Hirsch C.D."/>
            <person name="Visser B."/>
            <person name="Pretorius Z.A."/>
            <person name="Steffenson B.J."/>
            <person name="Schwessinger B."/>
            <person name="Dodds P.N."/>
            <person name="Figueroa M."/>
        </authorList>
    </citation>
    <scope>NUCLEOTIDE SEQUENCE [LARGE SCALE GENOMIC DNA]</scope>
    <source>
        <strain evidence="8">21-0</strain>
        <strain evidence="9 11">Ug99</strain>
    </source>
</reference>
<keyword evidence="2" id="KW-0805">Transcription regulation</keyword>
<evidence type="ECO:0000256" key="1">
    <source>
        <dbReference type="ARBA" id="ARBA00004123"/>
    </source>
</evidence>
<protein>
    <recommendedName>
        <fullName evidence="7">BZIP domain-containing protein</fullName>
    </recommendedName>
</protein>
<dbReference type="InterPro" id="IPR004827">
    <property type="entry name" value="bZIP"/>
</dbReference>
<feature type="region of interest" description="Disordered" evidence="6">
    <location>
        <begin position="478"/>
        <end position="501"/>
    </location>
</feature>
<evidence type="ECO:0000256" key="4">
    <source>
        <dbReference type="ARBA" id="ARBA00023242"/>
    </source>
</evidence>
<keyword evidence="4" id="KW-0539">Nucleus</keyword>
<proteinExistence type="predicted"/>
<comment type="caution">
    <text evidence="9">The sequence shown here is derived from an EMBL/GenBank/DDBJ whole genome shotgun (WGS) entry which is preliminary data.</text>
</comment>